<dbReference type="EMBL" id="LR596615">
    <property type="protein sequence ID" value="VUE36473.1"/>
    <property type="molecule type" value="Genomic_DNA"/>
</dbReference>
<dbReference type="KEGG" id="vg:40100845"/>
<name>A0A2C9CXG2_9CAUD</name>
<dbReference type="RefSeq" id="YP_009624037.1">
    <property type="nucleotide sequence ID" value="NC_042116.1"/>
</dbReference>
<evidence type="ECO:0000313" key="4">
    <source>
        <dbReference type="Proteomes" id="UP000317227"/>
    </source>
</evidence>
<evidence type="ECO:0000313" key="1">
    <source>
        <dbReference type="EMBL" id="SOK58704.1"/>
    </source>
</evidence>
<dbReference type="Proteomes" id="UP000240931">
    <property type="component" value="Segment"/>
</dbReference>
<accession>A0A2C9CXG2</accession>
<reference evidence="2 4" key="3">
    <citation type="submission" date="2019-06" db="EMBL/GenBank/DDBJ databases">
        <authorList>
            <person name="Bower L."/>
            <person name="Leinonen R."/>
        </authorList>
    </citation>
    <scope>NUCLEOTIDE SEQUENCE [LARGE SCALE GENOMIC DNA]</scope>
</reference>
<keyword evidence="3" id="KW-1185">Reference proteome</keyword>
<evidence type="ECO:0000313" key="2">
    <source>
        <dbReference type="EMBL" id="VUE36473.1"/>
    </source>
</evidence>
<reference evidence="1" key="1">
    <citation type="submission" date="2017-10" db="EMBL/GenBank/DDBJ databases">
        <authorList>
            <person name="Banno H."/>
            <person name="Chua N.-H."/>
        </authorList>
    </citation>
    <scope>NUCLEOTIDE SEQUENCE [LARGE SCALE GENOMIC DNA]</scope>
</reference>
<gene>
    <name evidence="1" type="primary">g427</name>
</gene>
<evidence type="ECO:0000313" key="3">
    <source>
        <dbReference type="Proteomes" id="UP000240931"/>
    </source>
</evidence>
<sequence length="43" mass="4789">MSIKVDPETQKAVDPESIGKDSWKRFLLAVLIVSAAIITYKIL</sequence>
<dbReference type="GeneID" id="40100845"/>
<dbReference type="EMBL" id="LT960551">
    <property type="protein sequence ID" value="SOK58704.1"/>
    <property type="molecule type" value="Genomic_DNA"/>
</dbReference>
<organism evidence="1 3">
    <name type="scientific">Yersinia phage fHe-Yen9-04</name>
    <dbReference type="NCBI Taxonomy" id="2052742"/>
    <lineage>
        <taxon>Viruses</taxon>
        <taxon>Duplodnaviria</taxon>
        <taxon>Heunggongvirae</taxon>
        <taxon>Uroviricota</taxon>
        <taxon>Caudoviricetes</taxon>
        <taxon>Eneladusvirus</taxon>
        <taxon>Eneladusvirus Yen904</taxon>
    </lineage>
</organism>
<protein>
    <submittedName>
        <fullName evidence="1">Uncharacterized protein</fullName>
    </submittedName>
</protein>
<proteinExistence type="predicted"/>
<dbReference type="Proteomes" id="UP000317227">
    <property type="component" value="Segment"/>
</dbReference>
<reference evidence="3" key="2">
    <citation type="submission" date="2017-10" db="EMBL/GenBank/DDBJ databases">
        <authorList>
            <person name="Skurnik M."/>
        </authorList>
    </citation>
    <scope>NUCLEOTIDE SEQUENCE [LARGE SCALE GENOMIC DNA]</scope>
</reference>